<keyword evidence="1" id="KW-0433">Leucine-rich repeat</keyword>
<evidence type="ECO:0000256" key="1">
    <source>
        <dbReference type="ARBA" id="ARBA00022614"/>
    </source>
</evidence>
<dbReference type="VGNC" id="VGNC:74392">
    <property type="gene designation" value="LRRC27"/>
</dbReference>
<dbReference type="SMART" id="SM00369">
    <property type="entry name" value="LRR_TYP"/>
    <property type="match status" value="3"/>
</dbReference>
<dbReference type="Proteomes" id="UP000006718">
    <property type="component" value="Chromosome 9"/>
</dbReference>
<dbReference type="AlphaFoldDB" id="F6Z4V7"/>
<dbReference type="InterPro" id="IPR001611">
    <property type="entry name" value="Leu-rich_rpt"/>
</dbReference>
<keyword evidence="5" id="KW-1133">Transmembrane helix</keyword>
<reference evidence="7" key="1">
    <citation type="journal article" date="2007" name="Science">
        <title>Evolutionary and biomedical insights from the rhesus macaque genome.</title>
        <authorList>
            <person name="Gibbs R.A."/>
            <person name="Rogers J."/>
            <person name="Katze M.G."/>
            <person name="Bumgarner R."/>
            <person name="Weinstock G.M."/>
            <person name="Mardis E.R."/>
            <person name="Remington K.A."/>
            <person name="Strausberg R.L."/>
            <person name="Venter J.C."/>
            <person name="Wilson R.K."/>
            <person name="Batzer M.A."/>
            <person name="Bustamante C.D."/>
            <person name="Eichler E.E."/>
            <person name="Hahn M.W."/>
            <person name="Hardison R.C."/>
            <person name="Makova K.D."/>
            <person name="Miller W."/>
            <person name="Milosavljevic A."/>
            <person name="Palermo R.E."/>
            <person name="Siepel A."/>
            <person name="Sikela J.M."/>
            <person name="Attaway T."/>
            <person name="Bell S."/>
            <person name="Bernard K.E."/>
            <person name="Buhay C.J."/>
            <person name="Chandrabose M.N."/>
            <person name="Dao M."/>
            <person name="Davis C."/>
            <person name="Delehaunty K.D."/>
            <person name="Ding Y."/>
            <person name="Dinh H.H."/>
            <person name="Dugan-Rocha S."/>
            <person name="Fulton L.A."/>
            <person name="Gabisi R.A."/>
            <person name="Garner T.T."/>
            <person name="Godfrey J."/>
            <person name="Hawes A.C."/>
            <person name="Hernandez J."/>
            <person name="Hines S."/>
            <person name="Holder M."/>
            <person name="Hume J."/>
            <person name="Jhangiani S.N."/>
            <person name="Joshi V."/>
            <person name="Khan Z.M."/>
            <person name="Kirkness E.F."/>
            <person name="Cree A."/>
            <person name="Fowler R.G."/>
            <person name="Lee S."/>
            <person name="Lewis L.R."/>
            <person name="Li Z."/>
            <person name="Liu Y.-S."/>
            <person name="Moore S.M."/>
            <person name="Muzny D."/>
            <person name="Nazareth L.V."/>
            <person name="Ngo D.N."/>
            <person name="Okwuonu G.O."/>
            <person name="Pai G."/>
            <person name="Parker D."/>
            <person name="Paul H.A."/>
            <person name="Pfannkoch C."/>
            <person name="Pohl C.S."/>
            <person name="Rogers Y.-H.C."/>
            <person name="Ruiz S.J."/>
            <person name="Sabo A."/>
            <person name="Santibanez J."/>
            <person name="Schneider B.W."/>
            <person name="Smith S.M."/>
            <person name="Sodergren E."/>
            <person name="Svatek A.F."/>
            <person name="Utterback T.R."/>
            <person name="Vattathil S."/>
            <person name="Warren W."/>
            <person name="White C.S."/>
            <person name="Chinwalla A.T."/>
            <person name="Feng Y."/>
            <person name="Halpern A.L."/>
            <person name="Hillier L.W."/>
            <person name="Huang X."/>
            <person name="Minx P."/>
            <person name="Nelson J.O."/>
            <person name="Pepin K.H."/>
            <person name="Qin X."/>
            <person name="Sutton G.G."/>
            <person name="Venter E."/>
            <person name="Walenz B.P."/>
            <person name="Wallis J.W."/>
            <person name="Worley K.C."/>
            <person name="Yang S.-P."/>
            <person name="Jones S.M."/>
            <person name="Marra M.A."/>
            <person name="Rocchi M."/>
            <person name="Schein J.E."/>
            <person name="Baertsch R."/>
            <person name="Clarke L."/>
            <person name="Csuros M."/>
            <person name="Glasscock J."/>
            <person name="Harris R.A."/>
            <person name="Havlak P."/>
            <person name="Jackson A.R."/>
            <person name="Jiang H."/>
            <person name="Liu Y."/>
            <person name="Messina D.N."/>
            <person name="Shen Y."/>
            <person name="Song H.X.-Z."/>
            <person name="Wylie T."/>
            <person name="Zhang L."/>
            <person name="Birney E."/>
            <person name="Han K."/>
            <person name="Konkel M.K."/>
            <person name="Lee J."/>
            <person name="Smit A.F.A."/>
            <person name="Ullmer B."/>
            <person name="Wang H."/>
            <person name="Xing J."/>
            <person name="Burhans R."/>
            <person name="Cheng Z."/>
            <person name="Karro J.E."/>
            <person name="Ma J."/>
            <person name="Raney B."/>
            <person name="She X."/>
            <person name="Cox M.J."/>
            <person name="Demuth J.P."/>
            <person name="Dumas L.J."/>
            <person name="Han S.-G."/>
            <person name="Hopkins J."/>
            <person name="Karimpour-Fard A."/>
            <person name="Kim Y.H."/>
            <person name="Pollack J.R."/>
            <person name="Vinar T."/>
            <person name="Addo-Quaye C."/>
            <person name="Degenhardt J."/>
            <person name="Denby A."/>
            <person name="Hubisz M.J."/>
            <person name="Indap A."/>
            <person name="Kosiol C."/>
            <person name="Lahn B.T."/>
            <person name="Lawson H.A."/>
            <person name="Marklein A."/>
            <person name="Nielsen R."/>
            <person name="Vallender E.J."/>
            <person name="Clark A.G."/>
            <person name="Ferguson B."/>
            <person name="Hernandez R.D."/>
            <person name="Hirani K."/>
            <person name="Kehrer-Sawatzki H."/>
            <person name="Kolb J."/>
            <person name="Patil S."/>
            <person name="Pu L.-L."/>
            <person name="Ren Y."/>
            <person name="Smith D.G."/>
            <person name="Wheeler D.A."/>
            <person name="Schenck I."/>
            <person name="Ball E.V."/>
            <person name="Chen R."/>
            <person name="Cooper D.N."/>
            <person name="Giardine B."/>
            <person name="Hsu F."/>
            <person name="Kent W.J."/>
            <person name="Lesk A."/>
            <person name="Nelson D.L."/>
            <person name="O'brien W.E."/>
            <person name="Pruefer K."/>
            <person name="Stenson P.D."/>
            <person name="Wallace J.C."/>
            <person name="Ke H."/>
            <person name="Liu X.-M."/>
            <person name="Wang P."/>
            <person name="Xiang A.P."/>
            <person name="Yang F."/>
            <person name="Barber G.P."/>
            <person name="Haussler D."/>
            <person name="Karolchik D."/>
            <person name="Kern A.D."/>
            <person name="Kuhn R.M."/>
            <person name="Smith K.E."/>
            <person name="Zwieg A.S."/>
        </authorList>
    </citation>
    <scope>NUCLEOTIDE SEQUENCE [LARGE SCALE GENOMIC DNA]</scope>
    <source>
        <strain evidence="7">17573</strain>
    </source>
</reference>
<reference evidence="6" key="2">
    <citation type="submission" date="2019-01" db="EMBL/GenBank/DDBJ databases">
        <authorList>
            <person name="Graves T."/>
            <person name="Eichler E.E."/>
            <person name="Wilson R.K."/>
        </authorList>
    </citation>
    <scope>NUCLEOTIDE SEQUENCE [LARGE SCALE GENOMIC DNA]</scope>
    <source>
        <strain evidence="6">17573</strain>
    </source>
</reference>
<protein>
    <submittedName>
        <fullName evidence="6">Leucine rich repeat containing 27</fullName>
    </submittedName>
</protein>
<dbReference type="Gene3D" id="3.80.10.10">
    <property type="entry name" value="Ribonuclease Inhibitor"/>
    <property type="match status" value="1"/>
</dbReference>
<accession>F6Z4V7</accession>
<evidence type="ECO:0000313" key="8">
    <source>
        <dbReference type="VGNC" id="VGNC:74392"/>
    </source>
</evidence>
<dbReference type="PANTHER" id="PTHR46254">
    <property type="entry name" value="PROTEIN GVQW1-RELATED"/>
    <property type="match status" value="1"/>
</dbReference>
<feature type="compositionally biased region" description="Basic residues" evidence="4">
    <location>
        <begin position="414"/>
        <end position="423"/>
    </location>
</feature>
<reference evidence="6" key="4">
    <citation type="submission" date="2025-09" db="UniProtKB">
        <authorList>
            <consortium name="Ensembl"/>
        </authorList>
    </citation>
    <scope>IDENTIFICATION</scope>
    <source>
        <strain evidence="6">17573</strain>
    </source>
</reference>
<feature type="coiled-coil region" evidence="3">
    <location>
        <begin position="332"/>
        <end position="383"/>
    </location>
</feature>
<reference evidence="6" key="3">
    <citation type="submission" date="2025-08" db="UniProtKB">
        <authorList>
            <consortium name="Ensembl"/>
        </authorList>
    </citation>
    <scope>IDENTIFICATION</scope>
    <source>
        <strain evidence="6">17573</strain>
    </source>
</reference>
<evidence type="ECO:0000256" key="4">
    <source>
        <dbReference type="SAM" id="MobiDB-lite"/>
    </source>
</evidence>
<organism evidence="6 7">
    <name type="scientific">Macaca mulatta</name>
    <name type="common">Rhesus macaque</name>
    <dbReference type="NCBI Taxonomy" id="9544"/>
    <lineage>
        <taxon>Eukaryota</taxon>
        <taxon>Metazoa</taxon>
        <taxon>Chordata</taxon>
        <taxon>Craniata</taxon>
        <taxon>Vertebrata</taxon>
        <taxon>Euteleostomi</taxon>
        <taxon>Mammalia</taxon>
        <taxon>Eutheria</taxon>
        <taxon>Euarchontoglires</taxon>
        <taxon>Primates</taxon>
        <taxon>Haplorrhini</taxon>
        <taxon>Catarrhini</taxon>
        <taxon>Cercopithecidae</taxon>
        <taxon>Cercopithecinae</taxon>
        <taxon>Macaca</taxon>
    </lineage>
</organism>
<keyword evidence="5" id="KW-0812">Transmembrane</keyword>
<dbReference type="InterPro" id="IPR032675">
    <property type="entry name" value="LRR_dom_sf"/>
</dbReference>
<dbReference type="GeneTree" id="ENSGT00940000160735"/>
<sequence>MEGSGSYTVPSVAAADLEEGAGQTRSLPATPSKDVHKCVGGIIFSSSPILDLSESGLCHLEEVFRIPSLQQLHLQRNSLCVIPQDFFQLLPNLTWLDLRYNKIKVLPSGIGAHRHLKTLLLEKNPIKMLPVELGSVTTLKALNLRHCPLEFPPQLIVQKGLVAIQHFLRMWAVEHSLPRNPASQEAPPVKEMTLHDLPSPGLELSGDHASNEGAVNAQGPERAVMKEKAGFLPPVEKPDLSELRKSADSSEQWPSEEEIRRFWKLRQEIVEHVKADTLGNQLLPRELPPNLKAALNSEKELPKPRHVFRRNMASSRDILPDLLSPYQMAIRAKRLEESRAAALRELREKQALMEQQRREKRALQEWRERAQRMRKRKEELSKLLPPRRSMVASKISSATDLIDNGKVLLNPLRKMKPSKKKSPRASQEMSTLQEGDLEEKIKQHIHQMHERRFHGPAPLEEMRKAAEDLEIVRISWFCLKIVGFFVLFCFVFYFFEMESCSVTQAGVRWHNLSSLQPPPPRFKRFSCLSLLSSWDYKCMYATTPG</sequence>
<keyword evidence="5" id="KW-0472">Membrane</keyword>
<dbReference type="Bgee" id="ENSMMUG00000022366">
    <property type="expression patterns" value="Expressed in spermatid and 21 other cell types or tissues"/>
</dbReference>
<keyword evidence="3" id="KW-0175">Coiled coil</keyword>
<dbReference type="HOGENOM" id="CLU_045069_1_0_1"/>
<evidence type="ECO:0000256" key="2">
    <source>
        <dbReference type="ARBA" id="ARBA00022737"/>
    </source>
</evidence>
<dbReference type="InterPro" id="IPR003591">
    <property type="entry name" value="Leu-rich_rpt_typical-subtyp"/>
</dbReference>
<dbReference type="Ensembl" id="ENSMMUT00000031462.4">
    <property type="protein sequence ID" value="ENSMMUP00000029440.4"/>
    <property type="gene ID" value="ENSMMUG00000022366.4"/>
</dbReference>
<feature type="region of interest" description="Disordered" evidence="4">
    <location>
        <begin position="414"/>
        <end position="433"/>
    </location>
</feature>
<dbReference type="Pfam" id="PF13855">
    <property type="entry name" value="LRR_8"/>
    <property type="match status" value="1"/>
</dbReference>
<dbReference type="SUPFAM" id="SSF52058">
    <property type="entry name" value="L domain-like"/>
    <property type="match status" value="1"/>
</dbReference>
<dbReference type="ExpressionAtlas" id="F6Z4V7">
    <property type="expression patterns" value="baseline"/>
</dbReference>
<name>F6Z4V7_MACMU</name>
<evidence type="ECO:0000313" key="7">
    <source>
        <dbReference type="Proteomes" id="UP000006718"/>
    </source>
</evidence>
<dbReference type="VEuPathDB" id="HostDB:ENSMMUG00000022366"/>
<keyword evidence="2" id="KW-0677">Repeat</keyword>
<keyword evidence="7" id="KW-1185">Reference proteome</keyword>
<evidence type="ECO:0000256" key="5">
    <source>
        <dbReference type="SAM" id="Phobius"/>
    </source>
</evidence>
<feature type="region of interest" description="Disordered" evidence="4">
    <location>
        <begin position="192"/>
        <end position="220"/>
    </location>
</feature>
<evidence type="ECO:0000313" key="6">
    <source>
        <dbReference type="Ensembl" id="ENSMMUP00000029440.4"/>
    </source>
</evidence>
<evidence type="ECO:0000256" key="3">
    <source>
        <dbReference type="SAM" id="Coils"/>
    </source>
</evidence>
<feature type="transmembrane region" description="Helical" evidence="5">
    <location>
        <begin position="474"/>
        <end position="495"/>
    </location>
</feature>
<dbReference type="PROSITE" id="PS51450">
    <property type="entry name" value="LRR"/>
    <property type="match status" value="1"/>
</dbReference>
<dbReference type="PANTHER" id="PTHR46254:SF11">
    <property type="entry name" value="SECRETED PROTEIN"/>
    <property type="match status" value="1"/>
</dbReference>
<proteinExistence type="predicted"/>
<gene>
    <name evidence="8" type="primary">LRRC27</name>
    <name evidence="6" type="synonym">PWWP2B</name>
</gene>